<keyword evidence="8" id="KW-1185">Reference proteome</keyword>
<comment type="caution">
    <text evidence="7">The sequence shown here is derived from an EMBL/GenBank/DDBJ whole genome shotgun (WGS) entry which is preliminary data.</text>
</comment>
<dbReference type="InterPro" id="IPR012340">
    <property type="entry name" value="NA-bd_OB-fold"/>
</dbReference>
<evidence type="ECO:0000259" key="6">
    <source>
        <dbReference type="Pfam" id="PF01336"/>
    </source>
</evidence>
<keyword evidence="4" id="KW-0436">Ligase</keyword>
<evidence type="ECO:0000256" key="2">
    <source>
        <dbReference type="ARBA" id="ARBA00022490"/>
    </source>
</evidence>
<dbReference type="PANTHER" id="PTHR22594:SF16">
    <property type="entry name" value="ASPARAGINE--TRNA LIGASE, CYTOPLASMIC"/>
    <property type="match status" value="1"/>
</dbReference>
<evidence type="ECO:0000313" key="7">
    <source>
        <dbReference type="EMBL" id="KAJ3738409.1"/>
    </source>
</evidence>
<dbReference type="PANTHER" id="PTHR22594">
    <property type="entry name" value="ASPARTYL/LYSYL-TRNA SYNTHETASE"/>
    <property type="match status" value="1"/>
</dbReference>
<dbReference type="GO" id="GO:0005524">
    <property type="term" value="F:ATP binding"/>
    <property type="evidence" value="ECO:0007669"/>
    <property type="project" value="UniProtKB-KW"/>
</dbReference>
<dbReference type="GO" id="GO:0005737">
    <property type="term" value="C:cytoplasm"/>
    <property type="evidence" value="ECO:0007669"/>
    <property type="project" value="UniProtKB-SubCell"/>
</dbReference>
<feature type="domain" description="OB" evidence="6">
    <location>
        <begin position="67"/>
        <end position="143"/>
    </location>
</feature>
<accession>A0A9W8NPV7</accession>
<dbReference type="AlphaFoldDB" id="A0A9W8NPV7"/>
<keyword evidence="4" id="KW-0030">Aminoacyl-tRNA synthetase</keyword>
<dbReference type="InterPro" id="IPR004365">
    <property type="entry name" value="NA-bd_OB_tRNA"/>
</dbReference>
<organism evidence="7 8">
    <name type="scientific">Lentinula detonsa</name>
    <dbReference type="NCBI Taxonomy" id="2804962"/>
    <lineage>
        <taxon>Eukaryota</taxon>
        <taxon>Fungi</taxon>
        <taxon>Dikarya</taxon>
        <taxon>Basidiomycota</taxon>
        <taxon>Agaricomycotina</taxon>
        <taxon>Agaricomycetes</taxon>
        <taxon>Agaricomycetidae</taxon>
        <taxon>Agaricales</taxon>
        <taxon>Marasmiineae</taxon>
        <taxon>Omphalotaceae</taxon>
        <taxon>Lentinula</taxon>
    </lineage>
</organism>
<keyword evidence="2" id="KW-0963">Cytoplasm</keyword>
<evidence type="ECO:0000256" key="3">
    <source>
        <dbReference type="ARBA" id="ARBA00022917"/>
    </source>
</evidence>
<dbReference type="GO" id="GO:0003676">
    <property type="term" value="F:nucleic acid binding"/>
    <property type="evidence" value="ECO:0007669"/>
    <property type="project" value="InterPro"/>
</dbReference>
<name>A0A9W8NPV7_9AGAR</name>
<protein>
    <recommendedName>
        <fullName evidence="6">OB domain-containing protein</fullName>
    </recommendedName>
</protein>
<reference evidence="7 8" key="1">
    <citation type="journal article" date="2023" name="Proc. Natl. Acad. Sci. U.S.A.">
        <title>A global phylogenomic analysis of the shiitake genus Lentinula.</title>
        <authorList>
            <person name="Sierra-Patev S."/>
            <person name="Min B."/>
            <person name="Naranjo-Ortiz M."/>
            <person name="Looney B."/>
            <person name="Konkel Z."/>
            <person name="Slot J.C."/>
            <person name="Sakamoto Y."/>
            <person name="Steenwyk J.L."/>
            <person name="Rokas A."/>
            <person name="Carro J."/>
            <person name="Camarero S."/>
            <person name="Ferreira P."/>
            <person name="Molpeceres G."/>
            <person name="Ruiz-Duenas F.J."/>
            <person name="Serrano A."/>
            <person name="Henrissat B."/>
            <person name="Drula E."/>
            <person name="Hughes K.W."/>
            <person name="Mata J.L."/>
            <person name="Ishikawa N.K."/>
            <person name="Vargas-Isla R."/>
            <person name="Ushijima S."/>
            <person name="Smith C.A."/>
            <person name="Donoghue J."/>
            <person name="Ahrendt S."/>
            <person name="Andreopoulos W."/>
            <person name="He G."/>
            <person name="LaButti K."/>
            <person name="Lipzen A."/>
            <person name="Ng V."/>
            <person name="Riley R."/>
            <person name="Sandor L."/>
            <person name="Barry K."/>
            <person name="Martinez A.T."/>
            <person name="Xiao Y."/>
            <person name="Gibbons J.G."/>
            <person name="Terashima K."/>
            <person name="Grigoriev I.V."/>
            <person name="Hibbett D."/>
        </authorList>
    </citation>
    <scope>NUCLEOTIDE SEQUENCE [LARGE SCALE GENOMIC DNA]</scope>
    <source>
        <strain evidence="7 8">TFB7810</strain>
    </source>
</reference>
<proteinExistence type="predicted"/>
<dbReference type="EMBL" id="JANVFU010000037">
    <property type="protein sequence ID" value="KAJ3738409.1"/>
    <property type="molecule type" value="Genomic_DNA"/>
</dbReference>
<evidence type="ECO:0000256" key="5">
    <source>
        <dbReference type="SAM" id="MobiDB-lite"/>
    </source>
</evidence>
<dbReference type="Gene3D" id="2.40.50.140">
    <property type="entry name" value="Nucleic acid-binding proteins"/>
    <property type="match status" value="1"/>
</dbReference>
<dbReference type="SUPFAM" id="SSF50249">
    <property type="entry name" value="Nucleic acid-binding proteins"/>
    <property type="match status" value="1"/>
</dbReference>
<sequence>MNSRRSEKKADELAEREAKEKGEERQKRERLFEESKSVVLTEDTSLPKAIKVVKTSVMSFNLTEVFRVFGWIHRLRQQKDITFLTLRDGTGYLQVVLSGRVKQTYHALTLTLKSTVELIGTLQVVPEGKMAPGGHALIVDHWQLAWVLHPVRKMHLLTV</sequence>
<dbReference type="GO" id="GO:0006421">
    <property type="term" value="P:asparaginyl-tRNA aminoacylation"/>
    <property type="evidence" value="ECO:0007669"/>
    <property type="project" value="TreeGrafter"/>
</dbReference>
<dbReference type="Proteomes" id="UP001142393">
    <property type="component" value="Unassembled WGS sequence"/>
</dbReference>
<comment type="subcellular location">
    <subcellularLocation>
        <location evidence="1">Cytoplasm</location>
    </subcellularLocation>
</comment>
<evidence type="ECO:0000256" key="4">
    <source>
        <dbReference type="ARBA" id="ARBA00023146"/>
    </source>
</evidence>
<evidence type="ECO:0000256" key="1">
    <source>
        <dbReference type="ARBA" id="ARBA00004496"/>
    </source>
</evidence>
<dbReference type="CDD" id="cd04323">
    <property type="entry name" value="AsnRS_cyto_like_N"/>
    <property type="match status" value="1"/>
</dbReference>
<feature type="region of interest" description="Disordered" evidence="5">
    <location>
        <begin position="1"/>
        <end position="28"/>
    </location>
</feature>
<dbReference type="Pfam" id="PF01336">
    <property type="entry name" value="tRNA_anti-codon"/>
    <property type="match status" value="1"/>
</dbReference>
<gene>
    <name evidence="7" type="ORF">DFH05DRAFT_1604685</name>
</gene>
<keyword evidence="3" id="KW-0648">Protein biosynthesis</keyword>
<dbReference type="GO" id="GO:0004816">
    <property type="term" value="F:asparagine-tRNA ligase activity"/>
    <property type="evidence" value="ECO:0007669"/>
    <property type="project" value="TreeGrafter"/>
</dbReference>
<evidence type="ECO:0000313" key="8">
    <source>
        <dbReference type="Proteomes" id="UP001142393"/>
    </source>
</evidence>